<dbReference type="SUPFAM" id="SSF53927">
    <property type="entry name" value="Cytidine deaminase-like"/>
    <property type="match status" value="1"/>
</dbReference>
<dbReference type="Proteomes" id="UP000650833">
    <property type="component" value="Unassembled WGS sequence"/>
</dbReference>
<evidence type="ECO:0000313" key="4">
    <source>
        <dbReference type="Proteomes" id="UP000650833"/>
    </source>
</evidence>
<dbReference type="PANTHER" id="PTHR11079">
    <property type="entry name" value="CYTOSINE DEAMINASE FAMILY MEMBER"/>
    <property type="match status" value="1"/>
</dbReference>
<dbReference type="Gene3D" id="3.40.140.10">
    <property type="entry name" value="Cytidine Deaminase, domain 2"/>
    <property type="match status" value="1"/>
</dbReference>
<dbReference type="CDD" id="cd01285">
    <property type="entry name" value="nucleoside_deaminase"/>
    <property type="match status" value="1"/>
</dbReference>
<dbReference type="GO" id="GO:0002100">
    <property type="term" value="P:tRNA wobble adenosine to inosine editing"/>
    <property type="evidence" value="ECO:0007669"/>
    <property type="project" value="TreeGrafter"/>
</dbReference>
<gene>
    <name evidence="3" type="ORF">INT46_002229</name>
</gene>
<evidence type="ECO:0000313" key="3">
    <source>
        <dbReference type="EMBL" id="KAG2205938.1"/>
    </source>
</evidence>
<feature type="domain" description="CMP/dCMP-type deaminase" evidence="2">
    <location>
        <begin position="31"/>
        <end position="151"/>
    </location>
</feature>
<evidence type="ECO:0000259" key="2">
    <source>
        <dbReference type="PROSITE" id="PS51747"/>
    </source>
</evidence>
<feature type="signal peptide" evidence="1">
    <location>
        <begin position="1"/>
        <end position="17"/>
    </location>
</feature>
<dbReference type="GO" id="GO:0052717">
    <property type="term" value="F:tRNA-specific adenosine-34 deaminase activity"/>
    <property type="evidence" value="ECO:0007669"/>
    <property type="project" value="TreeGrafter"/>
</dbReference>
<dbReference type="InterPro" id="IPR016193">
    <property type="entry name" value="Cytidine_deaminase-like"/>
</dbReference>
<sequence>MLSYIFLIIYIVSLVNGQINNPCQSLSEIQDIDECYMKLALDLGLQRNPRAPFGTIIVNHVKNQISCLGVNENDKDILSHGETVAFKNCTELYPSPTNDDLNNPGLEWSDQTLYTTGEPCPMCAAQIMYRNVKRVVWATSTKDVSKSGRMAQLTIDIHHIFNSMKILNSTPVDSPIIQGGILKEKCDHAFWCAFKEYRDEAYIKFMKDTNNLDYVLERNSKFPCVTIPWHV</sequence>
<comment type="caution">
    <text evidence="3">The sequence shown here is derived from an EMBL/GenBank/DDBJ whole genome shotgun (WGS) entry which is preliminary data.</text>
</comment>
<reference evidence="3" key="1">
    <citation type="submission" date="2020-12" db="EMBL/GenBank/DDBJ databases">
        <title>Metabolic potential, ecology and presence of endohyphal bacteria is reflected in genomic diversity of Mucoromycotina.</title>
        <authorList>
            <person name="Muszewska A."/>
            <person name="Okrasinska A."/>
            <person name="Steczkiewicz K."/>
            <person name="Drgas O."/>
            <person name="Orlowska M."/>
            <person name="Perlinska-Lenart U."/>
            <person name="Aleksandrzak-Piekarczyk T."/>
            <person name="Szatraj K."/>
            <person name="Zielenkiewicz U."/>
            <person name="Pilsyk S."/>
            <person name="Malc E."/>
            <person name="Mieczkowski P."/>
            <person name="Kruszewska J.S."/>
            <person name="Biernat P."/>
            <person name="Pawlowska J."/>
        </authorList>
    </citation>
    <scope>NUCLEOTIDE SEQUENCE</scope>
    <source>
        <strain evidence="3">CBS 226.32</strain>
    </source>
</reference>
<name>A0A8H7R856_9FUNG</name>
<evidence type="ECO:0000256" key="1">
    <source>
        <dbReference type="SAM" id="SignalP"/>
    </source>
</evidence>
<dbReference type="PANTHER" id="PTHR11079:SF203">
    <property type="entry name" value="CMP_DCMP-TYPE DEAMINASE DOMAIN-CONTAINING PROTEIN"/>
    <property type="match status" value="1"/>
</dbReference>
<keyword evidence="4" id="KW-1185">Reference proteome</keyword>
<protein>
    <recommendedName>
        <fullName evidence="2">CMP/dCMP-type deaminase domain-containing protein</fullName>
    </recommendedName>
</protein>
<dbReference type="EMBL" id="JAEPRC010000162">
    <property type="protein sequence ID" value="KAG2205938.1"/>
    <property type="molecule type" value="Genomic_DNA"/>
</dbReference>
<dbReference type="PROSITE" id="PS51747">
    <property type="entry name" value="CYT_DCMP_DEAMINASES_2"/>
    <property type="match status" value="1"/>
</dbReference>
<accession>A0A8H7R856</accession>
<proteinExistence type="predicted"/>
<dbReference type="AlphaFoldDB" id="A0A8H7R856"/>
<feature type="chain" id="PRO_5034409754" description="CMP/dCMP-type deaminase domain-containing protein" evidence="1">
    <location>
        <begin position="18"/>
        <end position="231"/>
    </location>
</feature>
<keyword evidence="1" id="KW-0732">Signal</keyword>
<dbReference type="InterPro" id="IPR002125">
    <property type="entry name" value="CMP_dCMP_dom"/>
</dbReference>
<dbReference type="Pfam" id="PF00383">
    <property type="entry name" value="dCMP_cyt_deam_1"/>
    <property type="match status" value="1"/>
</dbReference>
<organism evidence="3 4">
    <name type="scientific">Mucor plumbeus</name>
    <dbReference type="NCBI Taxonomy" id="97098"/>
    <lineage>
        <taxon>Eukaryota</taxon>
        <taxon>Fungi</taxon>
        <taxon>Fungi incertae sedis</taxon>
        <taxon>Mucoromycota</taxon>
        <taxon>Mucoromycotina</taxon>
        <taxon>Mucoromycetes</taxon>
        <taxon>Mucorales</taxon>
        <taxon>Mucorineae</taxon>
        <taxon>Mucoraceae</taxon>
        <taxon>Mucor</taxon>
    </lineage>
</organism>
<dbReference type="OrthoDB" id="408702at2759"/>